<feature type="active site" description="Nucleophile" evidence="4">
    <location>
        <position position="254"/>
    </location>
</feature>
<dbReference type="Pfam" id="PF06441">
    <property type="entry name" value="EHN"/>
    <property type="match status" value="1"/>
</dbReference>
<evidence type="ECO:0000256" key="3">
    <source>
        <dbReference type="ARBA" id="ARBA00022801"/>
    </source>
</evidence>
<dbReference type="InterPro" id="IPR000639">
    <property type="entry name" value="Epox_hydrolase-like"/>
</dbReference>
<dbReference type="SUPFAM" id="SSF53474">
    <property type="entry name" value="alpha/beta-Hydrolases"/>
    <property type="match status" value="1"/>
</dbReference>
<evidence type="ECO:0000256" key="1">
    <source>
        <dbReference type="ARBA" id="ARBA00010088"/>
    </source>
</evidence>
<sequence>MSGPYSVIGKRQCLATSALVGAIGIFVPAAAAHTATTSPAPGGAETVAQAPVSSSPGAAIAQASVIGAAAAAPTADDTSIRPFRIHVSDEALTDLRRRIAETKWPKRETVTDASQGVQLATMRELARYWQTDYDWRKVEAELNALPQFTTNIDGLNIHFIRVRSKHENALPVIITHGWPGSIIEQLKIIDPLTNPTAHGESASDAFDVVIPSLPGHGFSGQPSTTGWDPVRIARAWVVLMKRLGYTRFVAQGGDWGDAVSEQMALQAPPELLGIHTNMPATVPDDVAKALQFGGPPPSGLSADERHAYDQLDFFYKHGVAYAQEMGNRPQTLYGIEDSPVGLAAWMLDHDARSYALIARVFDGQPEGLTRDDILDNITLYWLTNTAVSSARLYWENKLAFFAPKHIAIPVAVSVFPDEIYAAPRSWVEKAFPKLIHYNRLDKGGHFAAWEQPELFVLELRAAFKPLR</sequence>
<dbReference type="InterPro" id="IPR010497">
    <property type="entry name" value="Epoxide_hydro_N"/>
</dbReference>
<dbReference type="GO" id="GO:0004301">
    <property type="term" value="F:epoxide hydrolase activity"/>
    <property type="evidence" value="ECO:0007669"/>
    <property type="project" value="TreeGrafter"/>
</dbReference>
<evidence type="ECO:0000259" key="6">
    <source>
        <dbReference type="Pfam" id="PF06441"/>
    </source>
</evidence>
<dbReference type="GO" id="GO:0097176">
    <property type="term" value="P:epoxide metabolic process"/>
    <property type="evidence" value="ECO:0007669"/>
    <property type="project" value="TreeGrafter"/>
</dbReference>
<name>A0AA41YS12_9PROT</name>
<feature type="signal peptide" evidence="5">
    <location>
        <begin position="1"/>
        <end position="31"/>
    </location>
</feature>
<dbReference type="PANTHER" id="PTHR21661">
    <property type="entry name" value="EPOXIDE HYDROLASE 1-RELATED"/>
    <property type="match status" value="1"/>
</dbReference>
<dbReference type="Proteomes" id="UP001165679">
    <property type="component" value="Unassembled WGS sequence"/>
</dbReference>
<gene>
    <name evidence="7" type="ORF">OL599_22175</name>
</gene>
<dbReference type="Gene3D" id="3.40.50.1820">
    <property type="entry name" value="alpha/beta hydrolase"/>
    <property type="match status" value="1"/>
</dbReference>
<evidence type="ECO:0000256" key="2">
    <source>
        <dbReference type="ARBA" id="ARBA00022797"/>
    </source>
</evidence>
<accession>A0AA41YS12</accession>
<dbReference type="PRINTS" id="PR00412">
    <property type="entry name" value="EPOXHYDRLASE"/>
</dbReference>
<proteinExistence type="inferred from homology"/>
<feature type="domain" description="Epoxide hydrolase N-terminal" evidence="6">
    <location>
        <begin position="80"/>
        <end position="184"/>
    </location>
</feature>
<dbReference type="PANTHER" id="PTHR21661:SF35">
    <property type="entry name" value="EPOXIDE HYDROLASE"/>
    <property type="match status" value="1"/>
</dbReference>
<dbReference type="InterPro" id="IPR016292">
    <property type="entry name" value="Epoxide_hydrolase"/>
</dbReference>
<dbReference type="AlphaFoldDB" id="A0AA41YS12"/>
<keyword evidence="8" id="KW-1185">Reference proteome</keyword>
<keyword evidence="3 7" id="KW-0378">Hydrolase</keyword>
<dbReference type="EMBL" id="JAPDNT010000034">
    <property type="protein sequence ID" value="MCW3477283.1"/>
    <property type="molecule type" value="Genomic_DNA"/>
</dbReference>
<reference evidence="7" key="1">
    <citation type="submission" date="2022-09" db="EMBL/GenBank/DDBJ databases">
        <title>Rhodovastum sp. nov. RN2-1 isolated from soil in Seongnam, South Korea.</title>
        <authorList>
            <person name="Le N.T."/>
        </authorList>
    </citation>
    <scope>NUCLEOTIDE SEQUENCE</scope>
    <source>
        <strain evidence="7">RN2-1</strain>
    </source>
</reference>
<evidence type="ECO:0000256" key="4">
    <source>
        <dbReference type="PIRSR" id="PIRSR001112-1"/>
    </source>
</evidence>
<dbReference type="RefSeq" id="WP_264716219.1">
    <property type="nucleotide sequence ID" value="NZ_JAPDNT010000034.1"/>
</dbReference>
<comment type="caution">
    <text evidence="7">The sequence shown here is derived from an EMBL/GenBank/DDBJ whole genome shotgun (WGS) entry which is preliminary data.</text>
</comment>
<feature type="chain" id="PRO_5041321324" evidence="5">
    <location>
        <begin position="32"/>
        <end position="467"/>
    </location>
</feature>
<evidence type="ECO:0000313" key="8">
    <source>
        <dbReference type="Proteomes" id="UP001165679"/>
    </source>
</evidence>
<protein>
    <submittedName>
        <fullName evidence="7">Epoxide hydrolase 1</fullName>
    </submittedName>
</protein>
<dbReference type="InterPro" id="IPR029058">
    <property type="entry name" value="AB_hydrolase_fold"/>
</dbReference>
<feature type="active site" description="Proton donor" evidence="4">
    <location>
        <position position="393"/>
    </location>
</feature>
<evidence type="ECO:0000313" key="7">
    <source>
        <dbReference type="EMBL" id="MCW3477283.1"/>
    </source>
</evidence>
<keyword evidence="2" id="KW-0058">Aromatic hydrocarbons catabolism</keyword>
<reference evidence="7" key="2">
    <citation type="submission" date="2022-10" db="EMBL/GenBank/DDBJ databases">
        <authorList>
            <person name="Trinh H.N."/>
        </authorList>
    </citation>
    <scope>NUCLEOTIDE SEQUENCE</scope>
    <source>
        <strain evidence="7">RN2-1</strain>
    </source>
</reference>
<organism evidence="7 8">
    <name type="scientific">Limobrevibacterium gyesilva</name>
    <dbReference type="NCBI Taxonomy" id="2991712"/>
    <lineage>
        <taxon>Bacteria</taxon>
        <taxon>Pseudomonadati</taxon>
        <taxon>Pseudomonadota</taxon>
        <taxon>Alphaproteobacteria</taxon>
        <taxon>Acetobacterales</taxon>
        <taxon>Acetobacteraceae</taxon>
        <taxon>Limobrevibacterium</taxon>
    </lineage>
</organism>
<feature type="active site" description="Proton acceptor" evidence="4">
    <location>
        <position position="445"/>
    </location>
</feature>
<dbReference type="PIRSF" id="PIRSF001112">
    <property type="entry name" value="Epoxide_hydrolase"/>
    <property type="match status" value="1"/>
</dbReference>
<keyword evidence="5" id="KW-0732">Signal</keyword>
<evidence type="ECO:0000256" key="5">
    <source>
        <dbReference type="SAM" id="SignalP"/>
    </source>
</evidence>
<comment type="similarity">
    <text evidence="1">Belongs to the peptidase S33 family.</text>
</comment>